<evidence type="ECO:0000313" key="1">
    <source>
        <dbReference type="EMBL" id="MFC6835050.1"/>
    </source>
</evidence>
<accession>A0ABD5U3C5</accession>
<sequence length="85" mass="9632">MDADDMVDVWIAAVGETHDDDPRQERFFTEHWRAERFVEAFLGDSPPDWETDDGGTARTQVADRWGRVQCVPATDLQVIEAPTPS</sequence>
<comment type="caution">
    <text evidence="1">The sequence shown here is derived from an EMBL/GenBank/DDBJ whole genome shotgun (WGS) entry which is preliminary data.</text>
</comment>
<organism evidence="1 2">
    <name type="scientific">Halomarina ordinaria</name>
    <dbReference type="NCBI Taxonomy" id="3033939"/>
    <lineage>
        <taxon>Archaea</taxon>
        <taxon>Methanobacteriati</taxon>
        <taxon>Methanobacteriota</taxon>
        <taxon>Stenosarchaea group</taxon>
        <taxon>Halobacteria</taxon>
        <taxon>Halobacteriales</taxon>
        <taxon>Natronomonadaceae</taxon>
        <taxon>Halomarina</taxon>
    </lineage>
</organism>
<name>A0ABD5U3C5_9EURY</name>
<dbReference type="Proteomes" id="UP001596406">
    <property type="component" value="Unassembled WGS sequence"/>
</dbReference>
<keyword evidence="2" id="KW-1185">Reference proteome</keyword>
<proteinExistence type="predicted"/>
<protein>
    <submittedName>
        <fullName evidence="1">Uncharacterized protein</fullName>
    </submittedName>
</protein>
<dbReference type="AlphaFoldDB" id="A0ABD5U3C5"/>
<evidence type="ECO:0000313" key="2">
    <source>
        <dbReference type="Proteomes" id="UP001596406"/>
    </source>
</evidence>
<dbReference type="RefSeq" id="WP_304446758.1">
    <property type="nucleotide sequence ID" value="NZ_JARRAH010000001.1"/>
</dbReference>
<gene>
    <name evidence="1" type="ORF">ACFQHK_00840</name>
</gene>
<dbReference type="EMBL" id="JBHSXM010000001">
    <property type="protein sequence ID" value="MFC6835050.1"/>
    <property type="molecule type" value="Genomic_DNA"/>
</dbReference>
<reference evidence="1 2" key="1">
    <citation type="journal article" date="2019" name="Int. J. Syst. Evol. Microbiol.">
        <title>The Global Catalogue of Microorganisms (GCM) 10K type strain sequencing project: providing services to taxonomists for standard genome sequencing and annotation.</title>
        <authorList>
            <consortium name="The Broad Institute Genomics Platform"/>
            <consortium name="The Broad Institute Genome Sequencing Center for Infectious Disease"/>
            <person name="Wu L."/>
            <person name="Ma J."/>
        </authorList>
    </citation>
    <scope>NUCLEOTIDE SEQUENCE [LARGE SCALE GENOMIC DNA]</scope>
    <source>
        <strain evidence="1 2">PSRA2</strain>
    </source>
</reference>